<proteinExistence type="predicted"/>
<comment type="caution">
    <text evidence="2">The sequence shown here is derived from an EMBL/GenBank/DDBJ whole genome shotgun (WGS) entry which is preliminary data.</text>
</comment>
<name>A0A7W2DTN5_9ACTN</name>
<evidence type="ECO:0000313" key="3">
    <source>
        <dbReference type="Proteomes" id="UP000587608"/>
    </source>
</evidence>
<dbReference type="Proteomes" id="UP000587608">
    <property type="component" value="Unassembled WGS sequence"/>
</dbReference>
<gene>
    <name evidence="2" type="ORF">H1X69_15550</name>
</gene>
<evidence type="ECO:0000256" key="1">
    <source>
        <dbReference type="SAM" id="MobiDB-lite"/>
    </source>
</evidence>
<protein>
    <submittedName>
        <fullName evidence="2">Uncharacterized protein</fullName>
    </submittedName>
</protein>
<evidence type="ECO:0000313" key="2">
    <source>
        <dbReference type="EMBL" id="MBA5222823.1"/>
    </source>
</evidence>
<accession>A0A7W2DTN5</accession>
<organism evidence="2 3">
    <name type="scientific">Streptomyces griseoaurantiacus</name>
    <dbReference type="NCBI Taxonomy" id="68213"/>
    <lineage>
        <taxon>Bacteria</taxon>
        <taxon>Bacillati</taxon>
        <taxon>Actinomycetota</taxon>
        <taxon>Actinomycetes</taxon>
        <taxon>Kitasatosporales</taxon>
        <taxon>Streptomycetaceae</taxon>
        <taxon>Streptomyces</taxon>
        <taxon>Streptomyces aurantiacus group</taxon>
    </lineage>
</organism>
<dbReference type="AlphaFoldDB" id="A0A7W2DTN5"/>
<feature type="compositionally biased region" description="Polar residues" evidence="1">
    <location>
        <begin position="99"/>
        <end position="109"/>
    </location>
</feature>
<feature type="region of interest" description="Disordered" evidence="1">
    <location>
        <begin position="94"/>
        <end position="122"/>
    </location>
</feature>
<sequence length="136" mass="14627">MSLMSSERPINPRFAEDVHFDLVTRSSARYESWTDKPVRYLTVVDKEGGAVLGYLWASDEDDAAAWVPRGDAGGRALAEGGHWYARLKEAKGRGIPPSQALSEMFSSPEGNRGRVLPGSLTDAPSADAVKALAAHA</sequence>
<dbReference type="EMBL" id="JACERG010000010">
    <property type="protein sequence ID" value="MBA5222823.1"/>
    <property type="molecule type" value="Genomic_DNA"/>
</dbReference>
<reference evidence="2 3" key="1">
    <citation type="submission" date="2020-07" db="EMBL/GenBank/DDBJ databases">
        <title>Differential regulation of undecylprodigiosin biosynthesis in the yeast-scavenging Streptomyces strain MBK6.</title>
        <authorList>
            <person name="Baral B."/>
            <person name="Siitonen V."/>
            <person name="Laughlin M."/>
            <person name="Yamada K."/>
            <person name="Ilomaeki M."/>
            <person name="Metsae-Ketelae M."/>
            <person name="Niemi J."/>
        </authorList>
    </citation>
    <scope>NUCLEOTIDE SEQUENCE [LARGE SCALE GENOMIC DNA]</scope>
    <source>
        <strain evidence="2 3">MBK6</strain>
    </source>
</reference>